<keyword evidence="1" id="KW-0175">Coiled coil</keyword>
<dbReference type="AlphaFoldDB" id="A0A804KWT6"/>
<dbReference type="EnsemblPlants" id="Ma10_t16150.1">
    <property type="protein sequence ID" value="Ma10_p16150.1"/>
    <property type="gene ID" value="Ma10_g16150"/>
</dbReference>
<dbReference type="OMA" id="RDHENIY"/>
<dbReference type="PANTHER" id="PTHR34193:SF18">
    <property type="entry name" value="OS11G0199801 PROTEIN"/>
    <property type="match status" value="1"/>
</dbReference>
<feature type="region of interest" description="Disordered" evidence="2">
    <location>
        <begin position="1"/>
        <end position="86"/>
    </location>
</feature>
<sequence>MITHRQLRRREIPTGNRFSLAKPVPRGRDDHDSFLGDMVHASPAERTTGKLGGTPSQPLWKTMESPMARSADSSPMHKHHNGKQVVPTPGAREIARYRQDMLDMVREMPESAYELTLRDMVETPRIAQTVQETIEKRREEAKDKAEKVKDQSKEKRRLLRKESMETGVFLRMFVPISLGGGRRKSSGGSNTCAKVSPRPVLAEAEKGGIVRMKGELWKKNDSNGKGSRSRKMNGCYDFFLTNKSRSM</sequence>
<dbReference type="PANTHER" id="PTHR34193">
    <property type="entry name" value="OS11G0199801 PROTEIN"/>
    <property type="match status" value="1"/>
</dbReference>
<dbReference type="Proteomes" id="UP000012960">
    <property type="component" value="Unplaced"/>
</dbReference>
<keyword evidence="5" id="KW-1185">Reference proteome</keyword>
<dbReference type="Gramene" id="Ma10_t16150.1">
    <property type="protein sequence ID" value="Ma10_p16150.1"/>
    <property type="gene ID" value="Ma10_g16150"/>
</dbReference>
<evidence type="ECO:0000256" key="2">
    <source>
        <dbReference type="SAM" id="MobiDB-lite"/>
    </source>
</evidence>
<feature type="coiled-coil region" evidence="1">
    <location>
        <begin position="131"/>
        <end position="162"/>
    </location>
</feature>
<reference evidence="4" key="2">
    <citation type="submission" date="2021-05" db="UniProtKB">
        <authorList>
            <consortium name="EnsemblPlants"/>
        </authorList>
    </citation>
    <scope>IDENTIFICATION</scope>
    <source>
        <strain evidence="4">subsp. malaccensis</strain>
    </source>
</reference>
<accession>A0A804KWT6</accession>
<organism evidence="4 5">
    <name type="scientific">Musa acuminata subsp. malaccensis</name>
    <name type="common">Wild banana</name>
    <name type="synonym">Musa malaccensis</name>
    <dbReference type="NCBI Taxonomy" id="214687"/>
    <lineage>
        <taxon>Eukaryota</taxon>
        <taxon>Viridiplantae</taxon>
        <taxon>Streptophyta</taxon>
        <taxon>Embryophyta</taxon>
        <taxon>Tracheophyta</taxon>
        <taxon>Spermatophyta</taxon>
        <taxon>Magnoliopsida</taxon>
        <taxon>Liliopsida</taxon>
        <taxon>Zingiberales</taxon>
        <taxon>Musaceae</taxon>
        <taxon>Musa</taxon>
    </lineage>
</organism>
<protein>
    <submittedName>
        <fullName evidence="3">(wild Malaysian banana) hypothetical protein</fullName>
    </submittedName>
</protein>
<gene>
    <name evidence="3" type="ORF">GSMUA_319070.1</name>
</gene>
<evidence type="ECO:0000313" key="5">
    <source>
        <dbReference type="Proteomes" id="UP000012960"/>
    </source>
</evidence>
<proteinExistence type="predicted"/>
<dbReference type="OrthoDB" id="776574at2759"/>
<evidence type="ECO:0000313" key="3">
    <source>
        <dbReference type="EMBL" id="CAG1853681.1"/>
    </source>
</evidence>
<dbReference type="InParanoid" id="A0A804KWT6"/>
<evidence type="ECO:0000256" key="1">
    <source>
        <dbReference type="SAM" id="Coils"/>
    </source>
</evidence>
<name>A0A804KWT6_MUSAM</name>
<dbReference type="KEGG" id="mus:103968400"/>
<dbReference type="EMBL" id="HG996476">
    <property type="protein sequence ID" value="CAG1853681.1"/>
    <property type="molecule type" value="Genomic_DNA"/>
</dbReference>
<evidence type="ECO:0000313" key="4">
    <source>
        <dbReference type="EnsemblPlants" id="Ma10_p16150.1"/>
    </source>
</evidence>
<reference evidence="3" key="1">
    <citation type="submission" date="2021-03" db="EMBL/GenBank/DDBJ databases">
        <authorList>
            <consortium name="Genoscope - CEA"/>
            <person name="William W."/>
        </authorList>
    </citation>
    <scope>NUCLEOTIDE SEQUENCE</scope>
    <source>
        <strain evidence="3">Doubled-haploid Pahang</strain>
    </source>
</reference>